<dbReference type="Proteomes" id="UP000478746">
    <property type="component" value="Unassembled WGS sequence"/>
</dbReference>
<evidence type="ECO:0000313" key="4">
    <source>
        <dbReference type="Proteomes" id="UP000478746"/>
    </source>
</evidence>
<organism evidence="1 4">
    <name type="scientific">Bifidobacterium longum</name>
    <dbReference type="NCBI Taxonomy" id="216816"/>
    <lineage>
        <taxon>Bacteria</taxon>
        <taxon>Bacillati</taxon>
        <taxon>Actinomycetota</taxon>
        <taxon>Actinomycetes</taxon>
        <taxon>Bifidobacteriales</taxon>
        <taxon>Bifidobacteriaceae</taxon>
        <taxon>Bifidobacterium</taxon>
    </lineage>
</organism>
<reference evidence="3 4" key="1">
    <citation type="journal article" date="2019" name="Nat. Med.">
        <title>A library of human gut bacterial isolates paired with longitudinal multiomics data enables mechanistic microbiome research.</title>
        <authorList>
            <person name="Poyet M."/>
            <person name="Groussin M."/>
            <person name="Gibbons S.M."/>
            <person name="Avila-Pacheco J."/>
            <person name="Jiang X."/>
            <person name="Kearney S.M."/>
            <person name="Perrotta A.R."/>
            <person name="Berdy B."/>
            <person name="Zhao S."/>
            <person name="Lieberman T.D."/>
            <person name="Swanson P.K."/>
            <person name="Smith M."/>
            <person name="Roesemann S."/>
            <person name="Alexander J.E."/>
            <person name="Rich S.A."/>
            <person name="Livny J."/>
            <person name="Vlamakis H."/>
            <person name="Clish C."/>
            <person name="Bullock K."/>
            <person name="Deik A."/>
            <person name="Scott J."/>
            <person name="Pierce K.A."/>
            <person name="Xavier R.J."/>
            <person name="Alm E.J."/>
        </authorList>
    </citation>
    <scope>NUCLEOTIDE SEQUENCE [LARGE SCALE GENOMIC DNA]</scope>
    <source>
        <strain evidence="2 3">BIOML-A166</strain>
        <strain evidence="1 4">BIOML-A320</strain>
    </source>
</reference>
<name>A0A6A2S815_BIFLN</name>
<dbReference type="InterPro" id="IPR025935">
    <property type="entry name" value="AbiH"/>
</dbReference>
<dbReference type="AlphaFoldDB" id="A0A6A2S815"/>
<gene>
    <name evidence="2" type="ORF">GBC97_07885</name>
    <name evidence="1" type="ORF">GBK08_07995</name>
</gene>
<dbReference type="EMBL" id="WEAY01000013">
    <property type="protein sequence ID" value="KAB6837582.1"/>
    <property type="molecule type" value="Genomic_DNA"/>
</dbReference>
<accession>A0A6A2S815</accession>
<evidence type="ECO:0000313" key="2">
    <source>
        <dbReference type="EMBL" id="KAB7134581.1"/>
    </source>
</evidence>
<comment type="caution">
    <text evidence="1">The sequence shown here is derived from an EMBL/GenBank/DDBJ whole genome shotgun (WGS) entry which is preliminary data.</text>
</comment>
<dbReference type="Pfam" id="PF14253">
    <property type="entry name" value="AbiH"/>
    <property type="match status" value="1"/>
</dbReference>
<dbReference type="RefSeq" id="WP_077384427.1">
    <property type="nucleotide sequence ID" value="NZ_CAXSJW010000019.1"/>
</dbReference>
<evidence type="ECO:0000313" key="1">
    <source>
        <dbReference type="EMBL" id="KAB6837582.1"/>
    </source>
</evidence>
<evidence type="ECO:0000313" key="3">
    <source>
        <dbReference type="Proteomes" id="UP000461165"/>
    </source>
</evidence>
<dbReference type="Proteomes" id="UP000461165">
    <property type="component" value="Unassembled WGS sequence"/>
</dbReference>
<sequence>MAYTQIIVLGNGFDLAQHIPSSYPAFFRYRYRKYRNEKGIVPLLMPKLIDDPLDDGNCIWDYLFAVWHDTAKNLDDWKDVESAIKEWVVGKDAISLNDAMDFWEGGLAVEDHTDEVKAAYSMIKKHLREKLPSVDFSILEFPSLDEERDRFREQVLKFFALELHIIEDEFAKYLIKTIKDNPSYEPGCKNTYKEIATIGTSVPLEQQANVILSFNYTTPLLEKSIDDSIYYQRNVHGDTGNYEYSQTFGREYHVIFGIDGLSRMDKPEIYQFTKTARVLELPNQYLPEEMKGRSIFDAQENGDEIKEIKFFGHSLGEADYSYFQSLFDQVDLYGSKTKLTFCYTTMHGPNYDAIIELMNRYGETVIPEAHGRNLLHKLLLEERLKIATLSPLVVA</sequence>
<proteinExistence type="predicted"/>
<dbReference type="EMBL" id="WDVF01000013">
    <property type="protein sequence ID" value="KAB7134581.1"/>
    <property type="molecule type" value="Genomic_DNA"/>
</dbReference>
<protein>
    <recommendedName>
        <fullName evidence="5">Bacteriophage abortive infection AbiH</fullName>
    </recommendedName>
</protein>
<evidence type="ECO:0008006" key="5">
    <source>
        <dbReference type="Google" id="ProtNLM"/>
    </source>
</evidence>